<evidence type="ECO:0000313" key="6">
    <source>
        <dbReference type="Proteomes" id="UP001549111"/>
    </source>
</evidence>
<gene>
    <name evidence="4" type="primary">xdhC</name>
    <name evidence="3" type="ORF">ABIC99_003846</name>
    <name evidence="4" type="ORF">EWH46_14115</name>
</gene>
<dbReference type="PANTHER" id="PTHR30388">
    <property type="entry name" value="ALDEHYDE OXIDOREDUCTASE MOLYBDENUM COFACTOR ASSEMBLY PROTEIN"/>
    <property type="match status" value="1"/>
</dbReference>
<dbReference type="InterPro" id="IPR052698">
    <property type="entry name" value="MoCofactor_Util/Proc"/>
</dbReference>
<feature type="domain" description="XdhC Rossmann" evidence="2">
    <location>
        <begin position="118"/>
        <end position="263"/>
    </location>
</feature>
<dbReference type="OrthoDB" id="61481at2"/>
<dbReference type="InterPro" id="IPR014308">
    <property type="entry name" value="Xanthine_DH_XdhC"/>
</dbReference>
<dbReference type="RefSeq" id="WP_149504457.1">
    <property type="nucleotide sequence ID" value="NZ_CP035708.1"/>
</dbReference>
<dbReference type="NCBIfam" id="TIGR02964">
    <property type="entry name" value="xanthine_xdhC"/>
    <property type="match status" value="1"/>
</dbReference>
<dbReference type="KEGG" id="snn:EWH46_14115"/>
<evidence type="ECO:0000313" key="5">
    <source>
        <dbReference type="Proteomes" id="UP000323522"/>
    </source>
</evidence>
<dbReference type="InterPro" id="IPR003777">
    <property type="entry name" value="XdhC_CoxI"/>
</dbReference>
<feature type="domain" description="XdhC- CoxI" evidence="1">
    <location>
        <begin position="15"/>
        <end position="69"/>
    </location>
</feature>
<dbReference type="AlphaFoldDB" id="A0A5C1Q4V4"/>
<dbReference type="Gene3D" id="3.40.50.720">
    <property type="entry name" value="NAD(P)-binding Rossmann-like Domain"/>
    <property type="match status" value="1"/>
</dbReference>
<dbReference type="PANTHER" id="PTHR30388:SF6">
    <property type="entry name" value="XANTHINE DEHYDROGENASE SUBUNIT A-RELATED"/>
    <property type="match status" value="1"/>
</dbReference>
<dbReference type="Pfam" id="PF02625">
    <property type="entry name" value="XdhC_CoxI"/>
    <property type="match status" value="1"/>
</dbReference>
<keyword evidence="6" id="KW-1185">Reference proteome</keyword>
<dbReference type="EMBL" id="JBEPLS010000030">
    <property type="protein sequence ID" value="MET3606011.1"/>
    <property type="molecule type" value="Genomic_DNA"/>
</dbReference>
<dbReference type="Proteomes" id="UP001549111">
    <property type="component" value="Unassembled WGS sequence"/>
</dbReference>
<evidence type="ECO:0000313" key="3">
    <source>
        <dbReference type="EMBL" id="MET3606011.1"/>
    </source>
</evidence>
<evidence type="ECO:0000259" key="2">
    <source>
        <dbReference type="Pfam" id="PF13478"/>
    </source>
</evidence>
<organism evidence="4 5">
    <name type="scientific">Sphaerotilus sulfidivorans</name>
    <dbReference type="NCBI Taxonomy" id="639200"/>
    <lineage>
        <taxon>Bacteria</taxon>
        <taxon>Pseudomonadati</taxon>
        <taxon>Pseudomonadota</taxon>
        <taxon>Betaproteobacteria</taxon>
        <taxon>Burkholderiales</taxon>
        <taxon>Sphaerotilaceae</taxon>
        <taxon>Sphaerotilus</taxon>
    </lineage>
</organism>
<proteinExistence type="predicted"/>
<dbReference type="EMBL" id="CP035708">
    <property type="protein sequence ID" value="QEN01796.1"/>
    <property type="molecule type" value="Genomic_DNA"/>
</dbReference>
<reference evidence="4 5" key="1">
    <citation type="submission" date="2019-02" db="EMBL/GenBank/DDBJ databases">
        <title>Complete Genome Sequence and Methylome Analysis of Sphaerotilus natans subsp. sulfidivorans D-507.</title>
        <authorList>
            <person name="Fomenkov A."/>
            <person name="Gridneva E."/>
            <person name="Smolyakov D."/>
            <person name="Dubinina G."/>
            <person name="Vincze T."/>
            <person name="Grabovich M."/>
            <person name="Roberts R.J."/>
        </authorList>
    </citation>
    <scope>NUCLEOTIDE SEQUENCE [LARGE SCALE GENOMIC DNA]</scope>
    <source>
        <strain evidence="4 5">D-507</strain>
    </source>
</reference>
<name>A0A5C1Q4V4_9BURK</name>
<dbReference type="Proteomes" id="UP000323522">
    <property type="component" value="Chromosome"/>
</dbReference>
<accession>A0A5C1Q4V4</accession>
<dbReference type="InterPro" id="IPR027051">
    <property type="entry name" value="XdhC_Rossmann_dom"/>
</dbReference>
<reference evidence="3 6" key="2">
    <citation type="submission" date="2024-06" db="EMBL/GenBank/DDBJ databases">
        <title>Genomic Encyclopedia of Type Strains, Phase IV (KMG-IV): sequencing the most valuable type-strain genomes for metagenomic binning, comparative biology and taxonomic classification.</title>
        <authorList>
            <person name="Goeker M."/>
        </authorList>
    </citation>
    <scope>NUCLEOTIDE SEQUENCE [LARGE SCALE GENOMIC DNA]</scope>
    <source>
        <strain evidence="3 6">D-501</strain>
    </source>
</reference>
<evidence type="ECO:0000259" key="1">
    <source>
        <dbReference type="Pfam" id="PF02625"/>
    </source>
</evidence>
<sequence length="272" mass="28890">MIALRLQAAARARLDGGTPVVEVLIAAHQGSAPRETGTRMLVTPAEVLGTIGGGHLEWKAIEAARQRLAHPDAPPQTLDLPLGPALGQCCGGRVKLRLSNLTREALDGWTLPPPRFPLQLHGAGHVGRAIVKLLTDIDCRVDWVDARPDEFPLHDPLEQPHITPIVSDAPEMEVAQAAPGTVFLVMTHRHDLDEAITEAILRRGDAAFCGLIGSATKRARFLSRFEARGLSAAQLGRLTCPIGLPGIAGKEPAVLAVSVVAQLLGCPASQRT</sequence>
<dbReference type="Pfam" id="PF13478">
    <property type="entry name" value="XdhC_C"/>
    <property type="match status" value="1"/>
</dbReference>
<evidence type="ECO:0000313" key="4">
    <source>
        <dbReference type="EMBL" id="QEN01796.1"/>
    </source>
</evidence>
<protein>
    <submittedName>
        <fullName evidence="3">Xanthine dehydrogenase accessory factor</fullName>
    </submittedName>
    <submittedName>
        <fullName evidence="4">Xanthine dehydrogenase accessory protein XdhC</fullName>
    </submittedName>
</protein>